<reference evidence="3" key="2">
    <citation type="submission" date="2021-04" db="EMBL/GenBank/DDBJ databases">
        <title>Complete Genome and methylome analysis of Thiothrix fructosivorans ATCC 49748.</title>
        <authorList>
            <person name="Fomenkov A."/>
            <person name="Sun L."/>
            <person name="Vincze T."/>
            <person name="Grabovich M.Y."/>
            <person name="Roberts R.J."/>
        </authorList>
    </citation>
    <scope>NUCLEOTIDE SEQUENCE</scope>
    <source>
        <strain evidence="3">ATCC 49748</strain>
    </source>
</reference>
<feature type="domain" description="Asparagine synthetase" evidence="1">
    <location>
        <begin position="43"/>
        <end position="81"/>
    </location>
</feature>
<dbReference type="EMBL" id="CP072748">
    <property type="protein sequence ID" value="QTX09619.1"/>
    <property type="molecule type" value="Genomic_DNA"/>
</dbReference>
<keyword evidence="4" id="KW-1185">Reference proteome</keyword>
<evidence type="ECO:0000313" key="4">
    <source>
        <dbReference type="Proteomes" id="UP000664466"/>
    </source>
</evidence>
<proteinExistence type="predicted"/>
<name>A0A8B0SFS2_9GAMM</name>
<sequence>MGGLTGFYSLSSKRNSVETSPSNRQTRSLSSLFTGKNNYANTLEKRLNHVIQQHRQADVPVGALLNGISSSLVVALMAAHLFTGLGSSSMVHTKHPNAADFSGLVTQDSHYMSSIKKLSSNISMKRLACGVKNLPRRAIKP</sequence>
<dbReference type="Pfam" id="PF00733">
    <property type="entry name" value="Asn_synthase"/>
    <property type="match status" value="1"/>
</dbReference>
<evidence type="ECO:0000313" key="3">
    <source>
        <dbReference type="EMBL" id="QTX09619.1"/>
    </source>
</evidence>
<dbReference type="InterPro" id="IPR001962">
    <property type="entry name" value="Asn_synthase"/>
</dbReference>
<dbReference type="Proteomes" id="UP000664466">
    <property type="component" value="Unassembled WGS sequence"/>
</dbReference>
<evidence type="ECO:0000313" key="2">
    <source>
        <dbReference type="EMBL" id="MBO0614803.1"/>
    </source>
</evidence>
<evidence type="ECO:0000259" key="1">
    <source>
        <dbReference type="Pfam" id="PF00733"/>
    </source>
</evidence>
<reference evidence="2 4" key="1">
    <citation type="submission" date="2021-03" db="EMBL/GenBank/DDBJ databases">
        <title>Draft genome and methylome analysis of Thiotrix fructosivoruns ATCC 49748.</title>
        <authorList>
            <person name="Fomenkov A."/>
            <person name="Grabovich M.Y."/>
            <person name="Roberts R.J."/>
        </authorList>
    </citation>
    <scope>NUCLEOTIDE SEQUENCE [LARGE SCALE GENOMIC DNA]</scope>
    <source>
        <strain evidence="2 4">ATCC 49748</strain>
    </source>
</reference>
<dbReference type="GO" id="GO:0004066">
    <property type="term" value="F:asparagine synthase (glutamine-hydrolyzing) activity"/>
    <property type="evidence" value="ECO:0007669"/>
    <property type="project" value="InterPro"/>
</dbReference>
<dbReference type="GO" id="GO:0006529">
    <property type="term" value="P:asparagine biosynthetic process"/>
    <property type="evidence" value="ECO:0007669"/>
    <property type="project" value="InterPro"/>
</dbReference>
<organism evidence="3">
    <name type="scientific">Thiothrix fructosivorans</name>
    <dbReference type="NCBI Taxonomy" id="111770"/>
    <lineage>
        <taxon>Bacteria</taxon>
        <taxon>Pseudomonadati</taxon>
        <taxon>Pseudomonadota</taxon>
        <taxon>Gammaproteobacteria</taxon>
        <taxon>Thiotrichales</taxon>
        <taxon>Thiotrichaceae</taxon>
        <taxon>Thiothrix</taxon>
    </lineage>
</organism>
<protein>
    <recommendedName>
        <fullName evidence="1">Asparagine synthetase domain-containing protein</fullName>
    </recommendedName>
</protein>
<dbReference type="AlphaFoldDB" id="A0A8B0SFS2"/>
<gene>
    <name evidence="3" type="ORF">J1836_013435</name>
    <name evidence="2" type="ORF">J1836_18045</name>
</gene>
<dbReference type="EMBL" id="JAFMPM010000008">
    <property type="protein sequence ID" value="MBO0614803.1"/>
    <property type="molecule type" value="Genomic_DNA"/>
</dbReference>
<accession>A0A8B0SFS2</accession>
<dbReference type="RefSeq" id="WP_207252504.1">
    <property type="nucleotide sequence ID" value="NZ_JAFMPM010000008.1"/>
</dbReference>